<evidence type="ECO:0000313" key="2">
    <source>
        <dbReference type="EMBL" id="QPF88610.1"/>
    </source>
</evidence>
<keyword evidence="1" id="KW-1133">Transmembrane helix</keyword>
<dbReference type="Proteomes" id="UP000594621">
    <property type="component" value="Chromosome"/>
</dbReference>
<dbReference type="EMBL" id="CP061379">
    <property type="protein sequence ID" value="QPF88610.1"/>
    <property type="molecule type" value="Genomic_DNA"/>
</dbReference>
<organism evidence="2 3">
    <name type="scientific">Bradyrhizobium commune</name>
    <dbReference type="NCBI Taxonomy" id="83627"/>
    <lineage>
        <taxon>Bacteria</taxon>
        <taxon>Pseudomonadati</taxon>
        <taxon>Pseudomonadota</taxon>
        <taxon>Alphaproteobacteria</taxon>
        <taxon>Hyphomicrobiales</taxon>
        <taxon>Nitrobacteraceae</taxon>
        <taxon>Bradyrhizobium</taxon>
    </lineage>
</organism>
<dbReference type="KEGG" id="bcou:IC761_18900"/>
<evidence type="ECO:0000313" key="3">
    <source>
        <dbReference type="Proteomes" id="UP000594621"/>
    </source>
</evidence>
<keyword evidence="1" id="KW-0472">Membrane</keyword>
<accession>A0A7S9CZX6</accession>
<dbReference type="RefSeq" id="WP_195798163.1">
    <property type="nucleotide sequence ID" value="NZ_CP061379.1"/>
</dbReference>
<feature type="transmembrane region" description="Helical" evidence="1">
    <location>
        <begin position="73"/>
        <end position="92"/>
    </location>
</feature>
<sequence length="101" mass="11537">MTVIDDDKFLSQEVRKKVRKTWQHRYVVANKIASHLVGAIIIILGMEILELLLKFLKIGDAFEGLPFAFPFRWIMNASDVAILIGFLGRGVYEAWKAEGEE</sequence>
<feature type="transmembrane region" description="Helical" evidence="1">
    <location>
        <begin position="32"/>
        <end position="53"/>
    </location>
</feature>
<reference evidence="2 3" key="1">
    <citation type="submission" date="2020-09" db="EMBL/GenBank/DDBJ databases">
        <title>Complete genomes of bradyrhizobia occurring on native shrubby legumes in Australia.</title>
        <authorList>
            <person name="Lafay B."/>
        </authorList>
    </citation>
    <scope>NUCLEOTIDE SEQUENCE [LARGE SCALE GENOMIC DNA]</scope>
    <source>
        <strain evidence="2 3">BDV5040</strain>
    </source>
</reference>
<keyword evidence="1" id="KW-0812">Transmembrane</keyword>
<proteinExistence type="predicted"/>
<gene>
    <name evidence="2" type="ORF">IC761_18900</name>
</gene>
<name>A0A7S9CZX6_9BRAD</name>
<dbReference type="AlphaFoldDB" id="A0A7S9CZX6"/>
<keyword evidence="3" id="KW-1185">Reference proteome</keyword>
<protein>
    <submittedName>
        <fullName evidence="2">Uncharacterized protein</fullName>
    </submittedName>
</protein>
<evidence type="ECO:0000256" key="1">
    <source>
        <dbReference type="SAM" id="Phobius"/>
    </source>
</evidence>